<feature type="non-terminal residue" evidence="1">
    <location>
        <position position="102"/>
    </location>
</feature>
<keyword evidence="2" id="KW-1185">Reference proteome</keyword>
<reference evidence="1 2" key="1">
    <citation type="journal article" date="2021" name="BMC Genomics">
        <title>Datura genome reveals duplications of psychoactive alkaloid biosynthetic genes and high mutation rate following tissue culture.</title>
        <authorList>
            <person name="Rajewski A."/>
            <person name="Carter-House D."/>
            <person name="Stajich J."/>
            <person name="Litt A."/>
        </authorList>
    </citation>
    <scope>NUCLEOTIDE SEQUENCE [LARGE SCALE GENOMIC DNA]</scope>
    <source>
        <strain evidence="1">AR-01</strain>
    </source>
</reference>
<name>A0ABS8WJ28_DATST</name>
<protein>
    <submittedName>
        <fullName evidence="1">Uncharacterized protein</fullName>
    </submittedName>
</protein>
<accession>A0ABS8WJ28</accession>
<feature type="non-terminal residue" evidence="1">
    <location>
        <position position="1"/>
    </location>
</feature>
<evidence type="ECO:0000313" key="1">
    <source>
        <dbReference type="EMBL" id="MCE3050828.1"/>
    </source>
</evidence>
<dbReference type="Proteomes" id="UP000823775">
    <property type="component" value="Unassembled WGS sequence"/>
</dbReference>
<comment type="caution">
    <text evidence="1">The sequence shown here is derived from an EMBL/GenBank/DDBJ whole genome shotgun (WGS) entry which is preliminary data.</text>
</comment>
<dbReference type="EMBL" id="JACEIK010007933">
    <property type="protein sequence ID" value="MCE3050828.1"/>
    <property type="molecule type" value="Genomic_DNA"/>
</dbReference>
<gene>
    <name evidence="1" type="ORF">HAX54_048260</name>
</gene>
<evidence type="ECO:0000313" key="2">
    <source>
        <dbReference type="Proteomes" id="UP000823775"/>
    </source>
</evidence>
<organism evidence="1 2">
    <name type="scientific">Datura stramonium</name>
    <name type="common">Jimsonweed</name>
    <name type="synonym">Common thornapple</name>
    <dbReference type="NCBI Taxonomy" id="4076"/>
    <lineage>
        <taxon>Eukaryota</taxon>
        <taxon>Viridiplantae</taxon>
        <taxon>Streptophyta</taxon>
        <taxon>Embryophyta</taxon>
        <taxon>Tracheophyta</taxon>
        <taxon>Spermatophyta</taxon>
        <taxon>Magnoliopsida</taxon>
        <taxon>eudicotyledons</taxon>
        <taxon>Gunneridae</taxon>
        <taxon>Pentapetalae</taxon>
        <taxon>asterids</taxon>
        <taxon>lamiids</taxon>
        <taxon>Solanales</taxon>
        <taxon>Solanaceae</taxon>
        <taxon>Solanoideae</taxon>
        <taxon>Datureae</taxon>
        <taxon>Datura</taxon>
    </lineage>
</organism>
<proteinExistence type="predicted"/>
<sequence>IFSSSSLDYMSESYSIHLILVETSSSRKLPAVSRPNFAKELAEQRLATHPRTERAKSAVPRAWIQIFVHRTLLLLHCPCSLFVGPVPAPCARPCAAWHGDSV</sequence>